<reference evidence="1" key="1">
    <citation type="submission" date="2023-07" db="EMBL/GenBank/DDBJ databases">
        <authorList>
            <person name="Stuckert A."/>
        </authorList>
    </citation>
    <scope>NUCLEOTIDE SEQUENCE</scope>
</reference>
<accession>A0ABN9L1R8</accession>
<protein>
    <submittedName>
        <fullName evidence="1">Uncharacterized protein</fullName>
    </submittedName>
</protein>
<comment type="caution">
    <text evidence="1">The sequence shown here is derived from an EMBL/GenBank/DDBJ whole genome shotgun (WGS) entry which is preliminary data.</text>
</comment>
<proteinExistence type="predicted"/>
<name>A0ABN9L1R8_9NEOB</name>
<organism evidence="1 2">
    <name type="scientific">Ranitomeya imitator</name>
    <name type="common">mimic poison frog</name>
    <dbReference type="NCBI Taxonomy" id="111125"/>
    <lineage>
        <taxon>Eukaryota</taxon>
        <taxon>Metazoa</taxon>
        <taxon>Chordata</taxon>
        <taxon>Craniata</taxon>
        <taxon>Vertebrata</taxon>
        <taxon>Euteleostomi</taxon>
        <taxon>Amphibia</taxon>
        <taxon>Batrachia</taxon>
        <taxon>Anura</taxon>
        <taxon>Neobatrachia</taxon>
        <taxon>Hyloidea</taxon>
        <taxon>Dendrobatidae</taxon>
        <taxon>Dendrobatinae</taxon>
        <taxon>Ranitomeya</taxon>
    </lineage>
</organism>
<dbReference type="Proteomes" id="UP001176940">
    <property type="component" value="Unassembled WGS sequence"/>
</dbReference>
<evidence type="ECO:0000313" key="1">
    <source>
        <dbReference type="EMBL" id="CAJ0930960.1"/>
    </source>
</evidence>
<keyword evidence="2" id="KW-1185">Reference proteome</keyword>
<dbReference type="EMBL" id="CAUEEQ010007368">
    <property type="protein sequence ID" value="CAJ0930960.1"/>
    <property type="molecule type" value="Genomic_DNA"/>
</dbReference>
<evidence type="ECO:0000313" key="2">
    <source>
        <dbReference type="Proteomes" id="UP001176940"/>
    </source>
</evidence>
<gene>
    <name evidence="1" type="ORF">RIMI_LOCUS4546800</name>
</gene>
<sequence>MGPEQMLKGQYKPLTFQNNGGWPAVILPDSKEPEVFDKIQVRAQAPTDESSLSLMQMTARETPDVRGAKPK</sequence>